<accession>A0A5S4ZRK1</accession>
<feature type="domain" description="Glutamate synthase" evidence="3">
    <location>
        <begin position="104"/>
        <end position="409"/>
    </location>
</feature>
<keyword evidence="5" id="KW-1185">Reference proteome</keyword>
<evidence type="ECO:0000256" key="2">
    <source>
        <dbReference type="PIRNR" id="PIRNR006429"/>
    </source>
</evidence>
<evidence type="ECO:0000313" key="4">
    <source>
        <dbReference type="EMBL" id="TYO95276.1"/>
    </source>
</evidence>
<dbReference type="PIRSF" id="PIRSF006429">
    <property type="entry name" value="GOGAT_lg_2"/>
    <property type="match status" value="1"/>
</dbReference>
<dbReference type="Gene3D" id="3.20.20.70">
    <property type="entry name" value="Aldolase class I"/>
    <property type="match status" value="1"/>
</dbReference>
<proteinExistence type="inferred from homology"/>
<dbReference type="InterPro" id="IPR013785">
    <property type="entry name" value="Aldolase_TIM"/>
</dbReference>
<dbReference type="GO" id="GO:0015930">
    <property type="term" value="F:glutamate synthase activity"/>
    <property type="evidence" value="ECO:0007669"/>
    <property type="project" value="InterPro"/>
</dbReference>
<reference evidence="4 5" key="1">
    <citation type="submission" date="2019-07" db="EMBL/GenBank/DDBJ databases">
        <title>Genomic Encyclopedia of Type Strains, Phase I: the one thousand microbial genomes (KMG-I) project.</title>
        <authorList>
            <person name="Kyrpides N."/>
        </authorList>
    </citation>
    <scope>NUCLEOTIDE SEQUENCE [LARGE SCALE GENOMIC DNA]</scope>
    <source>
        <strain evidence="4 5">DSM 6562</strain>
    </source>
</reference>
<dbReference type="GO" id="GO:0006537">
    <property type="term" value="P:glutamate biosynthetic process"/>
    <property type="evidence" value="ECO:0007669"/>
    <property type="project" value="InterPro"/>
</dbReference>
<dbReference type="PANTHER" id="PTHR43819:SF1">
    <property type="entry name" value="ARCHAEAL-TYPE GLUTAMATE SYNTHASE [NADPH]"/>
    <property type="match status" value="1"/>
</dbReference>
<protein>
    <submittedName>
        <fullName evidence="4">Glutamate synthase domain-containing protein 2</fullName>
    </submittedName>
</protein>
<evidence type="ECO:0000256" key="1">
    <source>
        <dbReference type="ARBA" id="ARBA00009716"/>
    </source>
</evidence>
<organism evidence="4 5">
    <name type="scientific">Desulfallas thermosapovorans DSM 6562</name>
    <dbReference type="NCBI Taxonomy" id="1121431"/>
    <lineage>
        <taxon>Bacteria</taxon>
        <taxon>Bacillati</taxon>
        <taxon>Bacillota</taxon>
        <taxon>Clostridia</taxon>
        <taxon>Eubacteriales</taxon>
        <taxon>Desulfallaceae</taxon>
        <taxon>Desulfallas</taxon>
    </lineage>
</organism>
<dbReference type="AlphaFoldDB" id="A0A5S4ZRK1"/>
<comment type="similarity">
    <text evidence="1 2">Belongs to the glutamate synthase family.</text>
</comment>
<dbReference type="PANTHER" id="PTHR43819">
    <property type="entry name" value="ARCHAEAL-TYPE GLUTAMATE SYNTHASE [NADPH]"/>
    <property type="match status" value="1"/>
</dbReference>
<dbReference type="RefSeq" id="WP_243131670.1">
    <property type="nucleotide sequence ID" value="NZ_VNHM01000008.1"/>
</dbReference>
<dbReference type="CDD" id="cd02808">
    <property type="entry name" value="GltS_FMN"/>
    <property type="match status" value="1"/>
</dbReference>
<dbReference type="InterPro" id="IPR024188">
    <property type="entry name" value="GltB"/>
</dbReference>
<evidence type="ECO:0000313" key="5">
    <source>
        <dbReference type="Proteomes" id="UP000323166"/>
    </source>
</evidence>
<name>A0A5S4ZRK1_9FIRM</name>
<dbReference type="EMBL" id="VNHM01000008">
    <property type="protein sequence ID" value="TYO95276.1"/>
    <property type="molecule type" value="Genomic_DNA"/>
</dbReference>
<dbReference type="SUPFAM" id="SSF51395">
    <property type="entry name" value="FMN-linked oxidoreductases"/>
    <property type="match status" value="1"/>
</dbReference>
<evidence type="ECO:0000259" key="3">
    <source>
        <dbReference type="Pfam" id="PF01645"/>
    </source>
</evidence>
<dbReference type="InterPro" id="IPR002932">
    <property type="entry name" value="Glu_synthdom"/>
</dbReference>
<comment type="caution">
    <text evidence="4">The sequence shown here is derived from an EMBL/GenBank/DDBJ whole genome shotgun (WGS) entry which is preliminary data.</text>
</comment>
<sequence length="481" mass="51461">MNLLAKLLRGVTGEMADDAARTMIRDKYTENLYEMIPAGKKVNPIYFAEIAMRAARGTPAPRPLGSHQHFSPWEMLLFSPVHLFRFPTPENVSINTSVTIGPRAAKPLNISIPIMIAGMSYGGALSKTAKIALARAASLAGTATNTGEAGLMEEEREAAKLLIGQYNRGGWLNTKDKYTRLDAIEIQLGQGAQGSTPQQTKAKNIGEEYREVFELEEDQNAVIHSRLPGVNSREDFIALVSELKADTGVPVGLKIAATHHLEKELQIALEAGCDFITVDGAEGGTHGGAPTLQDDLGLPTMYAVARAARFLEQKGAAGEVSLIATGGLVTPGQMLKALALGADAVYTGTAAVMALICDQITKATPFEPPTTLVVYNGKLTDKLDLDKSVQSLFNFLNACVREMELVAISAGRLALAELDRSDLVALDPFIARALDIELGYVAPDSQDMFYSKMGNLASFNTADMVATNSTANTGYGEINPQ</sequence>
<gene>
    <name evidence="4" type="ORF">LX24_01625</name>
</gene>
<dbReference type="Proteomes" id="UP000323166">
    <property type="component" value="Unassembled WGS sequence"/>
</dbReference>
<dbReference type="Pfam" id="PF01645">
    <property type="entry name" value="Glu_synthase"/>
    <property type="match status" value="1"/>
</dbReference>